<keyword evidence="1" id="KW-0812">Transmembrane</keyword>
<dbReference type="SUPFAM" id="SSF81442">
    <property type="entry name" value="Cytochrome c oxidase subunit I-like"/>
    <property type="match status" value="1"/>
</dbReference>
<organism evidence="2 3">
    <name type="scientific">Hoeflea algicola</name>
    <dbReference type="NCBI Taxonomy" id="2983763"/>
    <lineage>
        <taxon>Bacteria</taxon>
        <taxon>Pseudomonadati</taxon>
        <taxon>Pseudomonadota</taxon>
        <taxon>Alphaproteobacteria</taxon>
        <taxon>Hyphomicrobiales</taxon>
        <taxon>Rhizobiaceae</taxon>
        <taxon>Hoeflea</taxon>
    </lineage>
</organism>
<dbReference type="InterPro" id="IPR036927">
    <property type="entry name" value="Cyt_c_oxase-like_su1_sf"/>
</dbReference>
<keyword evidence="3" id="KW-1185">Reference proteome</keyword>
<sequence length="137" mass="14146">MNSIATRFYATSAIFALAGMTWGIQMSASGNHTLSPAHGHLNLIGFVAMAVFGTYYALSPRAAASRLANIHYFLTVAAVLVIVPGIAMAIKGDGEVLAKIGSVLALAAMAMFAYVILRNGAASTNSVEAPSLNNPTS</sequence>
<keyword evidence="1" id="KW-0472">Membrane</keyword>
<feature type="transmembrane region" description="Helical" evidence="1">
    <location>
        <begin position="70"/>
        <end position="90"/>
    </location>
</feature>
<dbReference type="Proteomes" id="UP001073227">
    <property type="component" value="Unassembled WGS sequence"/>
</dbReference>
<dbReference type="EMBL" id="JAOVZR010000001">
    <property type="protein sequence ID" value="MCY0147235.1"/>
    <property type="molecule type" value="Genomic_DNA"/>
</dbReference>
<keyword evidence="1" id="KW-1133">Transmembrane helix</keyword>
<comment type="caution">
    <text evidence="2">The sequence shown here is derived from an EMBL/GenBank/DDBJ whole genome shotgun (WGS) entry which is preliminary data.</text>
</comment>
<dbReference type="Gene3D" id="1.20.210.10">
    <property type="entry name" value="Cytochrome c oxidase-like, subunit I domain"/>
    <property type="match status" value="1"/>
</dbReference>
<dbReference type="RefSeq" id="WP_267652838.1">
    <property type="nucleotide sequence ID" value="NZ_JAOVZR010000001.1"/>
</dbReference>
<gene>
    <name evidence="2" type="ORF">OEG84_05785</name>
</gene>
<feature type="transmembrane region" description="Helical" evidence="1">
    <location>
        <begin position="96"/>
        <end position="117"/>
    </location>
</feature>
<feature type="transmembrane region" description="Helical" evidence="1">
    <location>
        <begin position="39"/>
        <end position="58"/>
    </location>
</feature>
<name>A0ABT3Z655_9HYPH</name>
<protein>
    <submittedName>
        <fullName evidence="2">Cbb3-type cytochrome c oxidase subunit I</fullName>
    </submittedName>
</protein>
<reference evidence="2" key="1">
    <citation type="submission" date="2022-10" db="EMBL/GenBank/DDBJ databases">
        <title>Hoeflea sp. G2-23, isolated from marine algae.</title>
        <authorList>
            <person name="Kristyanto S."/>
            <person name="Kim J.M."/>
            <person name="Jeon C.O."/>
        </authorList>
    </citation>
    <scope>NUCLEOTIDE SEQUENCE</scope>
    <source>
        <strain evidence="2">G2-23</strain>
    </source>
</reference>
<evidence type="ECO:0000313" key="2">
    <source>
        <dbReference type="EMBL" id="MCY0147235.1"/>
    </source>
</evidence>
<evidence type="ECO:0000313" key="3">
    <source>
        <dbReference type="Proteomes" id="UP001073227"/>
    </source>
</evidence>
<evidence type="ECO:0000256" key="1">
    <source>
        <dbReference type="SAM" id="Phobius"/>
    </source>
</evidence>
<accession>A0ABT3Z655</accession>
<proteinExistence type="predicted"/>